<organism evidence="9 10">
    <name type="scientific">Clostridium neonatale</name>
    <dbReference type="NCBI Taxonomy" id="137838"/>
    <lineage>
        <taxon>Bacteria</taxon>
        <taxon>Bacillati</taxon>
        <taxon>Bacillota</taxon>
        <taxon>Clostridia</taxon>
        <taxon>Eubacteriales</taxon>
        <taxon>Clostridiaceae</taxon>
        <taxon>Clostridium</taxon>
    </lineage>
</organism>
<comment type="similarity">
    <text evidence="6">Belongs to the UPF0313 family.</text>
</comment>
<evidence type="ECO:0000313" key="10">
    <source>
        <dbReference type="Proteomes" id="UP000789738"/>
    </source>
</evidence>
<comment type="caution">
    <text evidence="9">The sequence shown here is derived from an EMBL/GenBank/DDBJ whole genome shotgun (WGS) entry which is preliminary data.</text>
</comment>
<dbReference type="EMBL" id="CAKJVE010000004">
    <property type="protein sequence ID" value="CAG9710632.1"/>
    <property type="molecule type" value="Genomic_DNA"/>
</dbReference>
<evidence type="ECO:0000313" key="9">
    <source>
        <dbReference type="EMBL" id="CAG9710632.1"/>
    </source>
</evidence>
<dbReference type="Pfam" id="PF11842">
    <property type="entry name" value="DUF3362"/>
    <property type="match status" value="1"/>
</dbReference>
<keyword evidence="2 6" id="KW-0949">S-adenosyl-L-methionine</keyword>
<evidence type="ECO:0000259" key="8">
    <source>
        <dbReference type="PROSITE" id="PS51918"/>
    </source>
</evidence>
<feature type="region of interest" description="Disordered" evidence="7">
    <location>
        <begin position="607"/>
        <end position="631"/>
    </location>
</feature>
<dbReference type="Pfam" id="PF08497">
    <property type="entry name" value="Radical_SAM_N"/>
    <property type="match status" value="1"/>
</dbReference>
<dbReference type="PANTHER" id="PTHR32331">
    <property type="entry name" value="UPF0313 PROTEIN YGIQ"/>
    <property type="match status" value="1"/>
</dbReference>
<dbReference type="PANTHER" id="PTHR32331:SF0">
    <property type="entry name" value="UPF0313 PROTEIN YGIQ"/>
    <property type="match status" value="1"/>
</dbReference>
<feature type="domain" description="Radical SAM core" evidence="8">
    <location>
        <begin position="296"/>
        <end position="567"/>
    </location>
</feature>
<dbReference type="InterPro" id="IPR058240">
    <property type="entry name" value="rSAM_sf"/>
</dbReference>
<dbReference type="GO" id="GO:0005506">
    <property type="term" value="F:iron ion binding"/>
    <property type="evidence" value="ECO:0007669"/>
    <property type="project" value="UniProtKB-UniRule"/>
</dbReference>
<comment type="cofactor">
    <cofactor evidence="6">
        <name>[4Fe-4S] cluster</name>
        <dbReference type="ChEBI" id="CHEBI:49883"/>
    </cofactor>
    <text evidence="6">Binds 1 [4Fe-4S] cluster. The cluster is coordinated with 3 cysteines and an exchangeable S-adenosyl-L-methionine.</text>
</comment>
<evidence type="ECO:0000256" key="2">
    <source>
        <dbReference type="ARBA" id="ARBA00022691"/>
    </source>
</evidence>
<keyword evidence="1 6" id="KW-0004">4Fe-4S</keyword>
<dbReference type="GO" id="GO:0051539">
    <property type="term" value="F:4 iron, 4 sulfur cluster binding"/>
    <property type="evidence" value="ECO:0007669"/>
    <property type="project" value="UniProtKB-KW"/>
</dbReference>
<feature type="binding site" evidence="6">
    <location>
        <position position="310"/>
    </location>
    <ligand>
        <name>[4Fe-4S] cluster</name>
        <dbReference type="ChEBI" id="CHEBI:49883"/>
        <note>4Fe-4S-S-AdoMet</note>
    </ligand>
</feature>
<dbReference type="InterPro" id="IPR023404">
    <property type="entry name" value="rSAM_horseshoe"/>
</dbReference>
<evidence type="ECO:0000256" key="7">
    <source>
        <dbReference type="SAM" id="MobiDB-lite"/>
    </source>
</evidence>
<accession>A0AA86JRA9</accession>
<dbReference type="PROSITE" id="PS51918">
    <property type="entry name" value="RADICAL_SAM"/>
    <property type="match status" value="1"/>
</dbReference>
<sequence>MKLCKEFLPISKDDMKRKGIEQLDFIIVTGDAYVDHPSFGTAIIGRTLEAQGFNVGIIAQPNWHNCDDFKRLGCPKYAFLVNSGNIDSMVNHYTSAKKKRRDDLYSPGGEAGHRPDRAVIVYCNRIREAYKDIPIAIGGIEASLRRFAHYDYWDDKVRRSILLDSKADLLMYGMGEKTIIQIADLFRYGGHIQNMDNIRGTCYITKDISHINKPVIVPSFEKVSTDKNAYNEAYKLEYYEQDSILGRTIIQQYGDRYLVQNPPQENLTQEEMDETYNLPYTRTYHPIYEEKGGIPAITEVKFSITSHRGCFGSCSFCALTFHQGRVIQNRSQESIIDEAELLTTLPDFKGYIHDVGGPTANFRHRACKKQEIHGTCKTKQCMFPSPCKNLIIDHTEYLSLLRKIRKLPGIKKVFVRSGIRYDYLIHDNNDAFFKELCEHHISGQLKVAPEHVVPRVLNQMGKPTRDVYDKFVNKYFKINKQLNKNQFLVPYLMSSHPGSDLNAAIELAQYVKHMGYTPEQVQDFYPTPGSLSTTIYYTGVNPITGEKVYVPKTQSEKDMQRALIQFAVPKNYEKVKKALIAAHREDLIGNSKDCLIGYAPKKQGYQGKNKLNSSTNIAKGNSNTAKSNSKKYSKNKIVISKNLIQKKIILDLIDNY</sequence>
<feature type="compositionally biased region" description="Polar residues" evidence="7">
    <location>
        <begin position="609"/>
        <end position="618"/>
    </location>
</feature>
<evidence type="ECO:0000256" key="3">
    <source>
        <dbReference type="ARBA" id="ARBA00022723"/>
    </source>
</evidence>
<dbReference type="InterPro" id="IPR006638">
    <property type="entry name" value="Elp3/MiaA/NifB-like_rSAM"/>
</dbReference>
<keyword evidence="3 6" id="KW-0479">Metal-binding</keyword>
<dbReference type="AlphaFoldDB" id="A0AA86JRA9"/>
<dbReference type="InterPro" id="IPR007197">
    <property type="entry name" value="rSAM"/>
</dbReference>
<feature type="binding site" evidence="6">
    <location>
        <position position="314"/>
    </location>
    <ligand>
        <name>[4Fe-4S] cluster</name>
        <dbReference type="ChEBI" id="CHEBI:49883"/>
        <note>4Fe-4S-S-AdoMet</note>
    </ligand>
</feature>
<name>A0AA86JRA9_9CLOT</name>
<protein>
    <recommendedName>
        <fullName evidence="8">Radical SAM core domain-containing protein</fullName>
    </recommendedName>
</protein>
<keyword evidence="5 6" id="KW-0411">Iron-sulfur</keyword>
<dbReference type="SFLD" id="SFLDS00029">
    <property type="entry name" value="Radical_SAM"/>
    <property type="match status" value="1"/>
</dbReference>
<dbReference type="InterPro" id="IPR013704">
    <property type="entry name" value="UPF0313_N"/>
</dbReference>
<evidence type="ECO:0000256" key="6">
    <source>
        <dbReference type="HAMAP-Rule" id="MF_01251"/>
    </source>
</evidence>
<dbReference type="Proteomes" id="UP000789738">
    <property type="component" value="Unassembled WGS sequence"/>
</dbReference>
<dbReference type="RefSeq" id="WP_342350597.1">
    <property type="nucleotide sequence ID" value="NZ_CAKJVE010000004.1"/>
</dbReference>
<proteinExistence type="inferred from homology"/>
<dbReference type="SFLD" id="SFLDG01082">
    <property type="entry name" value="B12-binding_domain_containing"/>
    <property type="match status" value="1"/>
</dbReference>
<evidence type="ECO:0000256" key="1">
    <source>
        <dbReference type="ARBA" id="ARBA00022485"/>
    </source>
</evidence>
<dbReference type="InterPro" id="IPR022946">
    <property type="entry name" value="UPF0313"/>
</dbReference>
<dbReference type="SMART" id="SM00729">
    <property type="entry name" value="Elp3"/>
    <property type="match status" value="1"/>
</dbReference>
<keyword evidence="4 6" id="KW-0408">Iron</keyword>
<dbReference type="NCBIfam" id="TIGR03904">
    <property type="entry name" value="SAM_YgiQ"/>
    <property type="match status" value="1"/>
</dbReference>
<reference evidence="9" key="1">
    <citation type="submission" date="2021-10" db="EMBL/GenBank/DDBJ databases">
        <authorList>
            <person name="Mesa V."/>
        </authorList>
    </citation>
    <scope>NUCLEOTIDE SEQUENCE</scope>
    <source>
        <strain evidence="9">CC3_PB</strain>
    </source>
</reference>
<dbReference type="SFLD" id="SFLDG01069">
    <property type="entry name" value="UPF0313"/>
    <property type="match status" value="1"/>
</dbReference>
<dbReference type="Gene3D" id="3.80.30.20">
    <property type="entry name" value="tm_1862 like domain"/>
    <property type="match status" value="1"/>
</dbReference>
<dbReference type="SUPFAM" id="SSF102114">
    <property type="entry name" value="Radical SAM enzymes"/>
    <property type="match status" value="1"/>
</dbReference>
<dbReference type="InterPro" id="IPR024560">
    <property type="entry name" value="UPF0313_C"/>
</dbReference>
<evidence type="ECO:0000256" key="4">
    <source>
        <dbReference type="ARBA" id="ARBA00023004"/>
    </source>
</evidence>
<dbReference type="HAMAP" id="MF_01251">
    <property type="entry name" value="UPF0313"/>
    <property type="match status" value="1"/>
</dbReference>
<feature type="binding site" evidence="6">
    <location>
        <position position="317"/>
    </location>
    <ligand>
        <name>[4Fe-4S] cluster</name>
        <dbReference type="ChEBI" id="CHEBI:49883"/>
        <note>4Fe-4S-S-AdoMet</note>
    </ligand>
</feature>
<gene>
    <name evidence="9" type="ORF">CNEO_44879</name>
</gene>
<evidence type="ECO:0000256" key="5">
    <source>
        <dbReference type="ARBA" id="ARBA00023014"/>
    </source>
</evidence>
<dbReference type="GO" id="GO:0003824">
    <property type="term" value="F:catalytic activity"/>
    <property type="evidence" value="ECO:0007669"/>
    <property type="project" value="InterPro"/>
</dbReference>